<proteinExistence type="inferred from homology"/>
<feature type="domain" description="BPM/SPOP BACK" evidence="2">
    <location>
        <begin position="63"/>
        <end position="96"/>
    </location>
</feature>
<protein>
    <recommendedName>
        <fullName evidence="2">BPM/SPOP BACK domain-containing protein</fullName>
    </recommendedName>
</protein>
<evidence type="ECO:0000313" key="4">
    <source>
        <dbReference type="Proteomes" id="UP000032180"/>
    </source>
</evidence>
<dbReference type="Proteomes" id="UP000032180">
    <property type="component" value="Chromosome 8"/>
</dbReference>
<evidence type="ECO:0000259" key="2">
    <source>
        <dbReference type="Pfam" id="PF24570"/>
    </source>
</evidence>
<organism evidence="3 4">
    <name type="scientific">Leersia perrieri</name>
    <dbReference type="NCBI Taxonomy" id="77586"/>
    <lineage>
        <taxon>Eukaryota</taxon>
        <taxon>Viridiplantae</taxon>
        <taxon>Streptophyta</taxon>
        <taxon>Embryophyta</taxon>
        <taxon>Tracheophyta</taxon>
        <taxon>Spermatophyta</taxon>
        <taxon>Magnoliopsida</taxon>
        <taxon>Liliopsida</taxon>
        <taxon>Poales</taxon>
        <taxon>Poaceae</taxon>
        <taxon>BOP clade</taxon>
        <taxon>Oryzoideae</taxon>
        <taxon>Oryzeae</taxon>
        <taxon>Oryzinae</taxon>
        <taxon>Leersia</taxon>
    </lineage>
</organism>
<dbReference type="EnsemblPlants" id="LPERR08G17710.1">
    <property type="protein sequence ID" value="LPERR08G17710.1"/>
    <property type="gene ID" value="LPERR08G17710"/>
</dbReference>
<evidence type="ECO:0000256" key="1">
    <source>
        <dbReference type="ARBA" id="ARBA00010846"/>
    </source>
</evidence>
<sequence>MGCWAPARRERTMLQLARWEDPLPSGSGRNRIEQLEVIMVDSMGECPSLPAISYASRWTTTLCFNFIAADNNFRKVAVTENYCHVVHAFPSVIKEISTRLNK</sequence>
<name>A0A0D9X9X7_9ORYZ</name>
<reference evidence="3" key="3">
    <citation type="submission" date="2015-04" db="UniProtKB">
        <authorList>
            <consortium name="EnsemblPlants"/>
        </authorList>
    </citation>
    <scope>IDENTIFICATION</scope>
</reference>
<comment type="similarity">
    <text evidence="1">Belongs to the Tdpoz family.</text>
</comment>
<keyword evidence="4" id="KW-1185">Reference proteome</keyword>
<dbReference type="AlphaFoldDB" id="A0A0D9X9X7"/>
<dbReference type="Pfam" id="PF24570">
    <property type="entry name" value="BACK_BPM_SPOP"/>
    <property type="match status" value="1"/>
</dbReference>
<dbReference type="InterPro" id="IPR056423">
    <property type="entry name" value="BACK_BPM_SPOP"/>
</dbReference>
<accession>A0A0D9X9X7</accession>
<reference evidence="3 4" key="1">
    <citation type="submission" date="2012-08" db="EMBL/GenBank/DDBJ databases">
        <title>Oryza genome evolution.</title>
        <authorList>
            <person name="Wing R.A."/>
        </authorList>
    </citation>
    <scope>NUCLEOTIDE SEQUENCE</scope>
</reference>
<evidence type="ECO:0000313" key="3">
    <source>
        <dbReference type="EnsemblPlants" id="LPERR08G17710.1"/>
    </source>
</evidence>
<dbReference type="HOGENOM" id="CLU_2281517_0_0_1"/>
<reference evidence="4" key="2">
    <citation type="submission" date="2013-12" db="EMBL/GenBank/DDBJ databases">
        <authorList>
            <person name="Yu Y."/>
            <person name="Lee S."/>
            <person name="de Baynast K."/>
            <person name="Wissotski M."/>
            <person name="Liu L."/>
            <person name="Talag J."/>
            <person name="Goicoechea J."/>
            <person name="Angelova A."/>
            <person name="Jetty R."/>
            <person name="Kudrna D."/>
            <person name="Golser W."/>
            <person name="Rivera L."/>
            <person name="Zhang J."/>
            <person name="Wing R."/>
        </authorList>
    </citation>
    <scope>NUCLEOTIDE SEQUENCE</scope>
</reference>
<dbReference type="Gramene" id="LPERR08G17710.1">
    <property type="protein sequence ID" value="LPERR08G17710.1"/>
    <property type="gene ID" value="LPERR08G17710"/>
</dbReference>